<feature type="region of interest" description="Disordered" evidence="1">
    <location>
        <begin position="1"/>
        <end position="62"/>
    </location>
</feature>
<dbReference type="AlphaFoldDB" id="A0A7X0RJW3"/>
<evidence type="ECO:0000313" key="2">
    <source>
        <dbReference type="EMBL" id="MBB6628403.1"/>
    </source>
</evidence>
<proteinExistence type="predicted"/>
<comment type="caution">
    <text evidence="2">The sequence shown here is derived from an EMBL/GenBank/DDBJ whole genome shotgun (WGS) entry which is preliminary data.</text>
</comment>
<accession>A0A7X0RJW3</accession>
<evidence type="ECO:0000256" key="1">
    <source>
        <dbReference type="SAM" id="MobiDB-lite"/>
    </source>
</evidence>
<dbReference type="RefSeq" id="WP_185253465.1">
    <property type="nucleotide sequence ID" value="NZ_JACKXE010000001.1"/>
</dbReference>
<organism evidence="2 3">
    <name type="scientific">Nocardioides luti</name>
    <dbReference type="NCBI Taxonomy" id="2761101"/>
    <lineage>
        <taxon>Bacteria</taxon>
        <taxon>Bacillati</taxon>
        <taxon>Actinomycetota</taxon>
        <taxon>Actinomycetes</taxon>
        <taxon>Propionibacteriales</taxon>
        <taxon>Nocardioidaceae</taxon>
        <taxon>Nocardioides</taxon>
    </lineage>
</organism>
<protein>
    <submittedName>
        <fullName evidence="2">Uncharacterized protein</fullName>
    </submittedName>
</protein>
<evidence type="ECO:0000313" key="3">
    <source>
        <dbReference type="Proteomes" id="UP000523955"/>
    </source>
</evidence>
<gene>
    <name evidence="2" type="ORF">H5V45_13835</name>
</gene>
<dbReference type="EMBL" id="JACKXE010000001">
    <property type="protein sequence ID" value="MBB6628403.1"/>
    <property type="molecule type" value="Genomic_DNA"/>
</dbReference>
<reference evidence="2 3" key="1">
    <citation type="submission" date="2020-08" db="EMBL/GenBank/DDBJ databases">
        <authorList>
            <person name="Seo M.-J."/>
        </authorList>
    </citation>
    <scope>NUCLEOTIDE SEQUENCE [LARGE SCALE GENOMIC DNA]</scope>
    <source>
        <strain evidence="2 3">KIGAM211</strain>
    </source>
</reference>
<sequence>MSESERWSTVPVLGPVGERHEDPVDGGPPFPSPDGRWWWDGHTWVPAHPDAEQPAPGLAEAG</sequence>
<name>A0A7X0RJW3_9ACTN</name>
<keyword evidence="3" id="KW-1185">Reference proteome</keyword>
<dbReference type="Proteomes" id="UP000523955">
    <property type="component" value="Unassembled WGS sequence"/>
</dbReference>